<evidence type="ECO:0000313" key="1">
    <source>
        <dbReference type="EMBL" id="AIA54099.1"/>
    </source>
</evidence>
<keyword evidence="2" id="KW-0614">Plasmid</keyword>
<reference evidence="1" key="2">
    <citation type="submission" date="2013-05" db="EMBL/GenBank/DDBJ databases">
        <title>Genomic Architecture and Gene Repertoire of the Mobilome of Extreme Acidophile Acidithiobacillus caldus.</title>
        <authorList>
            <person name="Acuna L.G."/>
            <person name="Covarrubias P.A."/>
            <person name="Cardenas J.P."/>
            <person name="Haristoy J.J."/>
            <person name="Flores R."/>
            <person name="Nunez H."/>
            <person name="Riadi G."/>
            <person name="Shmaryahu A."/>
            <person name="Valdes J."/>
            <person name="Dopson M."/>
            <person name="Rawlings D.E."/>
            <person name="Banfield J."/>
            <person name="Holmes D.S."/>
            <person name="Quatrini R."/>
        </authorList>
    </citation>
    <scope>NUCLEOTIDE SEQUENCE</scope>
    <source>
        <strain evidence="1">ATCC 51756</strain>
        <plasmid evidence="2">megap mpAca1.1</plasmid>
    </source>
</reference>
<dbReference type="eggNOG" id="ENOG5031FPH">
    <property type="taxonomic scope" value="Bacteria"/>
</dbReference>
<dbReference type="EMBL" id="CP005986">
    <property type="protein sequence ID" value="AIA54099.1"/>
    <property type="molecule type" value="Genomic_DNA"/>
</dbReference>
<gene>
    <name evidence="1" type="ORF">Acaty_c0208</name>
    <name evidence="2" type="ORF">Acaty_m0110</name>
</gene>
<dbReference type="Proteomes" id="UP000005522">
    <property type="component" value="Chromosome"/>
</dbReference>
<geneLocation type="plasmid" evidence="2">
    <name>megap mpAca1.1</name>
</geneLocation>
<reference evidence="1 3" key="1">
    <citation type="journal article" date="2009" name="J. Bacteriol.">
        <title>Draft genome sequence of the extremely acidophilic bacterium Acidithiobacillus caldus ATCC 51756 reveals metabolic versatility in the genus Acidithiobacillus.</title>
        <authorList>
            <person name="Valdes J."/>
            <person name="Quatrini R."/>
            <person name="Hallberg K."/>
            <person name="Dopson M."/>
            <person name="Valenzuela P.D."/>
            <person name="Holmes D.S."/>
        </authorList>
    </citation>
    <scope>NUCLEOTIDE SEQUENCE [LARGE SCALE GENOMIC DNA]</scope>
    <source>
        <strain evidence="1">ATCC 51756</strain>
        <strain evidence="3">ATCC 51756 / DSM 8584 / KU</strain>
        <plasmid evidence="2">megap mpAca1.1</plasmid>
        <plasmid evidence="3">megaPlasmid mpAca1.1</plasmid>
    </source>
</reference>
<dbReference type="EMBL" id="CP005987">
    <property type="protein sequence ID" value="AIA56683.1"/>
    <property type="molecule type" value="Genomic_DNA"/>
</dbReference>
<dbReference type="KEGG" id="acz:Acaty_c0208"/>
<dbReference type="Proteomes" id="UP000005522">
    <property type="component" value="Plasmid megap mpAca1.1"/>
</dbReference>
<dbReference type="HOGENOM" id="CLU_2857409_0_0_6"/>
<dbReference type="AlphaFoldDB" id="A0A059ZM09"/>
<protein>
    <submittedName>
        <fullName evidence="1">Uncharacterized protein</fullName>
    </submittedName>
</protein>
<accession>A0A059ZM09</accession>
<dbReference type="KEGG" id="acz:Acaty_m0110"/>
<dbReference type="RefSeq" id="WP_004870092.1">
    <property type="nucleotide sequence ID" value="NZ_CP005986.1"/>
</dbReference>
<sequence length="64" mass="7108">MQIKKAEWQGYRWALDHPQANPDAIEAACYTLYSENRAGVLLYAFERGCALAQAGVQPEAPEPV</sequence>
<organism evidence="1 3">
    <name type="scientific">Acidithiobacillus caldus (strain ATCC 51756 / DSM 8584 / KU)</name>
    <dbReference type="NCBI Taxonomy" id="637389"/>
    <lineage>
        <taxon>Bacteria</taxon>
        <taxon>Pseudomonadati</taxon>
        <taxon>Pseudomonadota</taxon>
        <taxon>Acidithiobacillia</taxon>
        <taxon>Acidithiobacillales</taxon>
        <taxon>Acidithiobacillaceae</taxon>
        <taxon>Acidithiobacillus</taxon>
    </lineage>
</organism>
<evidence type="ECO:0000313" key="2">
    <source>
        <dbReference type="EMBL" id="AIA56683.1"/>
    </source>
</evidence>
<geneLocation type="plasmid" evidence="3">
    <name>megaPlasmid mpAca1.1</name>
</geneLocation>
<name>A0A059ZM09_ACICK</name>
<proteinExistence type="predicted"/>
<evidence type="ECO:0000313" key="3">
    <source>
        <dbReference type="Proteomes" id="UP000005522"/>
    </source>
</evidence>